<dbReference type="InterPro" id="IPR029016">
    <property type="entry name" value="GAF-like_dom_sf"/>
</dbReference>
<organism evidence="2 3">
    <name type="scientific">Quisquiliibacterium transsilvanicum</name>
    <dbReference type="NCBI Taxonomy" id="1549638"/>
    <lineage>
        <taxon>Bacteria</taxon>
        <taxon>Pseudomonadati</taxon>
        <taxon>Pseudomonadota</taxon>
        <taxon>Betaproteobacteria</taxon>
        <taxon>Burkholderiales</taxon>
        <taxon>Burkholderiaceae</taxon>
        <taxon>Quisquiliibacterium</taxon>
    </lineage>
</organism>
<keyword evidence="1" id="KW-0175">Coiled coil</keyword>
<dbReference type="RefSeq" id="WP_183969529.1">
    <property type="nucleotide sequence ID" value="NZ_BAABEW010000024.1"/>
</dbReference>
<evidence type="ECO:0000313" key="2">
    <source>
        <dbReference type="EMBL" id="MBB5273187.1"/>
    </source>
</evidence>
<protein>
    <recommendedName>
        <fullName evidence="4">DUF484 family protein</fullName>
    </recommendedName>
</protein>
<dbReference type="AlphaFoldDB" id="A0A7W8HJT1"/>
<feature type="coiled-coil region" evidence="1">
    <location>
        <begin position="43"/>
        <end position="70"/>
    </location>
</feature>
<gene>
    <name evidence="2" type="ORF">HNQ70_003215</name>
</gene>
<reference evidence="2 3" key="1">
    <citation type="submission" date="2020-08" db="EMBL/GenBank/DDBJ databases">
        <title>Genomic Encyclopedia of Type Strains, Phase IV (KMG-IV): sequencing the most valuable type-strain genomes for metagenomic binning, comparative biology and taxonomic classification.</title>
        <authorList>
            <person name="Goeker M."/>
        </authorList>
    </citation>
    <scope>NUCLEOTIDE SEQUENCE [LARGE SCALE GENOMIC DNA]</scope>
    <source>
        <strain evidence="2 3">DSM 29781</strain>
    </source>
</reference>
<dbReference type="PANTHER" id="PTHR38765:SF1">
    <property type="entry name" value="DUF484 DOMAIN-CONTAINING PROTEIN"/>
    <property type="match status" value="1"/>
</dbReference>
<name>A0A7W8HJT1_9BURK</name>
<dbReference type="EMBL" id="JACHGB010000006">
    <property type="protein sequence ID" value="MBB5273187.1"/>
    <property type="molecule type" value="Genomic_DNA"/>
</dbReference>
<dbReference type="Proteomes" id="UP000532440">
    <property type="component" value="Unassembled WGS sequence"/>
</dbReference>
<sequence length="224" mass="24834">MTESTPAPDEVARYLRDHPEFFAAHPELLVSMTVPDPHGGRAISLHERQLEVLRDRNRGLEHKLAELVRIGQENDAITERLQKWTRQLLLAAEAERLPQAVVDGMHTVFSVPHVALRLWGVRERFRGLPCAAPVEVDVITLANSMKQPYCGPNADFQAATWLPEGGATTRSLALLALRKGVDPNAFGMLVLGSADPDRYQMNMGTAFLERINEIASAALSRLVE</sequence>
<keyword evidence="3" id="KW-1185">Reference proteome</keyword>
<dbReference type="PANTHER" id="PTHR38765">
    <property type="entry name" value="DUF484 DOMAIN-CONTAINING PROTEIN"/>
    <property type="match status" value="1"/>
</dbReference>
<evidence type="ECO:0000313" key="3">
    <source>
        <dbReference type="Proteomes" id="UP000532440"/>
    </source>
</evidence>
<dbReference type="Gene3D" id="3.30.450.40">
    <property type="match status" value="1"/>
</dbReference>
<dbReference type="Pfam" id="PF04340">
    <property type="entry name" value="DUF484"/>
    <property type="match status" value="1"/>
</dbReference>
<evidence type="ECO:0008006" key="4">
    <source>
        <dbReference type="Google" id="ProtNLM"/>
    </source>
</evidence>
<dbReference type="InterPro" id="IPR007435">
    <property type="entry name" value="DUF484"/>
</dbReference>
<comment type="caution">
    <text evidence="2">The sequence shown here is derived from an EMBL/GenBank/DDBJ whole genome shotgun (WGS) entry which is preliminary data.</text>
</comment>
<accession>A0A7W8HJT1</accession>
<proteinExistence type="predicted"/>
<evidence type="ECO:0000256" key="1">
    <source>
        <dbReference type="SAM" id="Coils"/>
    </source>
</evidence>